<reference evidence="3" key="1">
    <citation type="submission" date="2011-10" db="EMBL/GenBank/DDBJ databases">
        <title>The Genome Sequence of Fusarium oxysporum HDV247.</title>
        <authorList>
            <consortium name="The Broad Institute Genome Sequencing Platform"/>
            <person name="Ma L.-J."/>
            <person name="Gale L.R."/>
            <person name="Schwartz D.C."/>
            <person name="Zhou S."/>
            <person name="Corby-Kistler H."/>
            <person name="Young S.K."/>
            <person name="Zeng Q."/>
            <person name="Gargeya S."/>
            <person name="Fitzgerald M."/>
            <person name="Haas B."/>
            <person name="Abouelleil A."/>
            <person name="Alvarado L."/>
            <person name="Arachchi H.M."/>
            <person name="Berlin A."/>
            <person name="Brown A."/>
            <person name="Chapman S.B."/>
            <person name="Chen Z."/>
            <person name="Dunbar C."/>
            <person name="Freedman E."/>
            <person name="Gearin G."/>
            <person name="Goldberg J."/>
            <person name="Griggs A."/>
            <person name="Gujja S."/>
            <person name="Heiman D."/>
            <person name="Howarth C."/>
            <person name="Larson L."/>
            <person name="Lui A."/>
            <person name="MacDonald P.J.P."/>
            <person name="Montmayeur A."/>
            <person name="Murphy C."/>
            <person name="Neiman D."/>
            <person name="Pearson M."/>
            <person name="Priest M."/>
            <person name="Roberts A."/>
            <person name="Saif S."/>
            <person name="Shea T."/>
            <person name="Shenoy N."/>
            <person name="Sisk P."/>
            <person name="Stolte C."/>
            <person name="Sykes S."/>
            <person name="Wortman J."/>
            <person name="Nusbaum C."/>
            <person name="Birren B."/>
        </authorList>
    </citation>
    <scope>NUCLEOTIDE SEQUENCE [LARGE SCALE GENOMIC DNA]</scope>
    <source>
        <strain evidence="3">HDV247</strain>
    </source>
</reference>
<feature type="domain" description="C2H2-type" evidence="2">
    <location>
        <begin position="1140"/>
        <end position="1163"/>
    </location>
</feature>
<feature type="region of interest" description="Disordered" evidence="1">
    <location>
        <begin position="982"/>
        <end position="1002"/>
    </location>
</feature>
<feature type="domain" description="C2H2-type" evidence="2">
    <location>
        <begin position="103"/>
        <end position="126"/>
    </location>
</feature>
<accession>W9NFR8</accession>
<reference evidence="3" key="2">
    <citation type="submission" date="2012-05" db="EMBL/GenBank/DDBJ databases">
        <title>Annotation of the Genome Sequence of Fusarium oxysporum HDV247.</title>
        <authorList>
            <consortium name="The Broad Institute Genomics Platform"/>
            <person name="Ma L.-J."/>
            <person name="Corby-Kistler H."/>
            <person name="Broz K."/>
            <person name="Gale L.R."/>
            <person name="Jonkers W."/>
            <person name="O'Donnell K."/>
            <person name="Ploetz R."/>
            <person name="Steinberg C."/>
            <person name="Schwartz D.C."/>
            <person name="VanEtten H."/>
            <person name="Zhou S."/>
            <person name="Young S.K."/>
            <person name="Zeng Q."/>
            <person name="Gargeya S."/>
            <person name="Fitzgerald M."/>
            <person name="Abouelleil A."/>
            <person name="Alvarado L."/>
            <person name="Chapman S.B."/>
            <person name="Gainer-Dewar J."/>
            <person name="Goldberg J."/>
            <person name="Griggs A."/>
            <person name="Gujja S."/>
            <person name="Hansen M."/>
            <person name="Howarth C."/>
            <person name="Imamovic A."/>
            <person name="Ireland A."/>
            <person name="Larimer J."/>
            <person name="McCowan C."/>
            <person name="Murphy C."/>
            <person name="Pearson M."/>
            <person name="Poon T.W."/>
            <person name="Priest M."/>
            <person name="Roberts A."/>
            <person name="Saif S."/>
            <person name="Shea T."/>
            <person name="Sykes S."/>
            <person name="Wortman J."/>
            <person name="Nusbaum C."/>
            <person name="Birren B."/>
        </authorList>
    </citation>
    <scope>NUCLEOTIDE SEQUENCE</scope>
    <source>
        <strain evidence="3">HDV247</strain>
    </source>
</reference>
<proteinExistence type="predicted"/>
<dbReference type="Pfam" id="PF12013">
    <property type="entry name" value="OrsD"/>
    <property type="match status" value="2"/>
</dbReference>
<feature type="compositionally biased region" description="Low complexity" evidence="1">
    <location>
        <begin position="420"/>
        <end position="429"/>
    </location>
</feature>
<evidence type="ECO:0000313" key="3">
    <source>
        <dbReference type="EMBL" id="EXA31529.1"/>
    </source>
</evidence>
<dbReference type="EMBL" id="JH651012">
    <property type="protein sequence ID" value="EXA31529.1"/>
    <property type="molecule type" value="Genomic_DNA"/>
</dbReference>
<feature type="compositionally biased region" description="Acidic residues" evidence="1">
    <location>
        <begin position="391"/>
        <end position="415"/>
    </location>
</feature>
<dbReference type="OrthoDB" id="4845846at2759"/>
<dbReference type="InterPro" id="IPR013087">
    <property type="entry name" value="Znf_C2H2_type"/>
</dbReference>
<feature type="region of interest" description="Disordered" evidence="1">
    <location>
        <begin position="77"/>
        <end position="97"/>
    </location>
</feature>
<name>W9NFR8_FUSOX</name>
<feature type="compositionally biased region" description="Acidic residues" evidence="1">
    <location>
        <begin position="430"/>
        <end position="441"/>
    </location>
</feature>
<protein>
    <recommendedName>
        <fullName evidence="2">C2H2-type domain-containing protein</fullName>
    </recommendedName>
</protein>
<dbReference type="InterPro" id="IPR022698">
    <property type="entry name" value="OrsD"/>
</dbReference>
<sequence length="1207" mass="137080">MNGSRQTHREISLSQDQYSRLEKLHLHFNLPEQAIICTLCGYALAADDDRVGRHLGEKHHISKSARRQLNALVNSLKLPSPDTLPKRPDGSTPHPHLRIQDGKACKHCGLRSTSSDVLSKHIRVLHKPELAATRSGGKHWLRDHINDNLSLQSWTLNDIKRAWVVTAPVRAGASRSRSGNKPLQPAPDSIHCFANQLLDEERKRLGLQSTSIELPAGGVIAPSQALLTNWMRRTGWERTFERADCPMLISLSALPTTTLSGTANYLGIHNGQKLSSPAADEYRVSSITTALDRLFDQCGETVRFTDVSVRRWLRGRLPDRPYKAPFELVAQARSERVYRNEFKRCVSFWLRVWRLPPTVSRSILGRPLSRSQRMMLEELWFDSCWDETNDGVDDTEDITVDTKEEDEDSELEDEIMSGFSEYASTASEASETENSSDEESDPGSQRAGASSPQVSGEDRNYTTTHISNSRETYNSCDRSVDAVLRFCYQMATEDFEDGMSSSTLLVYFSAVRGLSSQEGNGYLRPARYTPILSRLIYCTRLIFLEAILPRRAHPHAGFAARPRYGQLAALNAIRVNHMCDGTLSPLGEFFSLLAYGMSLQRSEGPAYHFDWSEDGQTISWDGNIQLSMGQFRGLAHEAFRQATIQCQRLMYGFEPEDPDIGGLRDRLSKTTPGYSFLTDPQNRLEELYLTVFMRACTAPVDGLVKTQQRDSGSSWDIDAAQAYLYGHDAYLKTIMVLGQLDSGQGARVSELLTIEQANTRSRLRGIGIFGGKMLSITRHHKARLTTNHEFQVARFFSPQVATLLYQYLVYIRPTAYAILRRCFGHEPQSALIFMPISKNTRWTTRVFTEELKPLSRDVLGTDLEIDVQLYRQLSIAITERHVRGALPTFNRFDDVTAAADPDVAFAWQSGHRPKQRYTNYGLDGAYPDKLQPSLLRIYASCSERWHKFLSIRPEVPCTGDLIPFYTESHTIILTYTAGQDISPRKRQQSPMHTIDQPGSKRQRLERNMDESMEVMLSSPISVPSPSNAANSTPLAVCRDKYHKPEPPKIQSYGIFIHLAEFDLLICRTCQCAVFADEVPTHLRRPRHMNNFTASERRELVSSIDQVPGLLRSQDAKLNVKRPPVDSQPVPFIKPPQQDGLGCNLCTYVVRADRRMKEHYRKRHQWVNDWKRGGRYHKGSERPWRKNVTCQYFFLHCTGWGWFEVCRT</sequence>
<dbReference type="SMART" id="SM00355">
    <property type="entry name" value="ZnF_C2H2"/>
    <property type="match status" value="3"/>
</dbReference>
<gene>
    <name evidence="3" type="ORF">FOVG_17151</name>
</gene>
<dbReference type="HOGENOM" id="CLU_003093_0_2_1"/>
<feature type="domain" description="C2H2-type" evidence="2">
    <location>
        <begin position="35"/>
        <end position="59"/>
    </location>
</feature>
<evidence type="ECO:0000256" key="1">
    <source>
        <dbReference type="SAM" id="MobiDB-lite"/>
    </source>
</evidence>
<dbReference type="Proteomes" id="UP000030751">
    <property type="component" value="Unassembled WGS sequence"/>
</dbReference>
<evidence type="ECO:0000259" key="2">
    <source>
        <dbReference type="SMART" id="SM00355"/>
    </source>
</evidence>
<feature type="region of interest" description="Disordered" evidence="1">
    <location>
        <begin position="391"/>
        <end position="466"/>
    </location>
</feature>
<organism evidence="3">
    <name type="scientific">Fusarium oxysporum f. sp. pisi HDV247</name>
    <dbReference type="NCBI Taxonomy" id="1080344"/>
    <lineage>
        <taxon>Eukaryota</taxon>
        <taxon>Fungi</taxon>
        <taxon>Dikarya</taxon>
        <taxon>Ascomycota</taxon>
        <taxon>Pezizomycotina</taxon>
        <taxon>Sordariomycetes</taxon>
        <taxon>Hypocreomycetidae</taxon>
        <taxon>Hypocreales</taxon>
        <taxon>Nectriaceae</taxon>
        <taxon>Fusarium</taxon>
        <taxon>Fusarium oxysporum species complex</taxon>
    </lineage>
</organism>
<dbReference type="AlphaFoldDB" id="W9NFR8"/>